<evidence type="ECO:0000256" key="1">
    <source>
        <dbReference type="ARBA" id="ARBA00004370"/>
    </source>
</evidence>
<dbReference type="Proteomes" id="UP000678545">
    <property type="component" value="Unassembled WGS sequence"/>
</dbReference>
<dbReference type="PRINTS" id="PR01488">
    <property type="entry name" value="RTXTOXINA"/>
</dbReference>
<dbReference type="InterPro" id="IPR038255">
    <property type="entry name" value="PBS_linker_sf"/>
</dbReference>
<reference evidence="10" key="1">
    <citation type="submission" date="2021-04" db="EMBL/GenBank/DDBJ databases">
        <title>novel species isolated from subtropical streams in China.</title>
        <authorList>
            <person name="Lu H."/>
        </authorList>
    </citation>
    <scope>NUCLEOTIDE SEQUENCE</scope>
    <source>
        <strain evidence="10">FT137W</strain>
    </source>
</reference>
<evidence type="ECO:0000256" key="6">
    <source>
        <dbReference type="ARBA" id="ARBA00023026"/>
    </source>
</evidence>
<keyword evidence="11" id="KW-1185">Reference proteome</keyword>
<evidence type="ECO:0000256" key="8">
    <source>
        <dbReference type="SAM" id="MobiDB-lite"/>
    </source>
</evidence>
<dbReference type="InterPro" id="IPR025282">
    <property type="entry name" value="DUF4214"/>
</dbReference>
<dbReference type="Pfam" id="PF13946">
    <property type="entry name" value="DUF4214"/>
    <property type="match status" value="2"/>
</dbReference>
<dbReference type="PANTHER" id="PTHR38340:SF1">
    <property type="entry name" value="S-LAYER PROTEIN"/>
    <property type="match status" value="1"/>
</dbReference>
<feature type="domain" description="DUF4214" evidence="9">
    <location>
        <begin position="533"/>
        <end position="603"/>
    </location>
</feature>
<sequence>MTTHVLDSNRAALTQISFQRGDVFQFKGLAYYLYFNFNDLKNGVFKIDYGLAIAGEIKFFELQILGSNLKYDDLSDLHWMTDDGANYVFAKTNQILGGGDGIDFLYASQSGNVLSGGTGDDWINGSNGPDVLHGDAGNDDLFGGKGDDLLYGDVGNDHLIDAEGNNALYGGDGDDILSIFGAHGDNLLEGQEGNDQLFAGEGKDTLRGGLGDDLLSGNGNDRLEGEEGNDSLRGGSYQDGGSGDDTLDAQGSEGAVIMIGDQGNDTVRGGFGDDTLLGGKGDDWLVGRAGNNSMEGGEGNDLIQINFFPIFGSLQNKAGNSIGSGGEGDDNLIFAGGDDLISGDNGSDALFGNSGRDTLDGGTGEDFLFGGLGNDQLNAGADDDFIAGSANPLMRIVLGEDPLQFFAFDYDQDGNLISDSVGAQTLGGGDDVIDGGAGFDTLFYSGERSQYAIQMVGRVLHITDQSGKSGTDQITNVEMFVFGEQAFVFDLNSAAADTYRLYQAAFGRTPDTDGLSYWYKEMQEHHATLHDVAQNFVSSLEFQRVYGSAPVIERVLQGFYQHILGRTPDLEGYTYWHDEYVMGRIDLAGILANFSDSPENRELTAFAIQQGVPLHIDLGERYDKTNRFVYGDENSNSLSGTVGNDHLFGLQGQDQLLGGAGDDILFGAEGNDELFGGMGNDFLFGGLGENQIDGGTGIDTAYFGSAIFEQNPSRDNFAFEKVNGVLTVTNIHNGESIDHLLNVERLAFMTYIEAGDTSRWGARVIAFDFDGSAGEIFKLYEAAAGNDLASEIEAFRLGELIALRDQGQSLQSIAEQLLTSSLFSSTYSDIHNSELFVQQLYQNSLGRAPDQEGLNYWKGQLNSGKMSPADLLVTISQGQEFHLKIVGSMLNGIEYWGVLPI</sequence>
<dbReference type="SUPFAM" id="SSF51120">
    <property type="entry name" value="beta-Roll"/>
    <property type="match status" value="4"/>
</dbReference>
<keyword evidence="3" id="KW-0964">Secreted</keyword>
<evidence type="ECO:0000313" key="10">
    <source>
        <dbReference type="EMBL" id="MBR7800761.1"/>
    </source>
</evidence>
<comment type="caution">
    <text evidence="10">The sequence shown here is derived from an EMBL/GenBank/DDBJ whole genome shotgun (WGS) entry which is preliminary data.</text>
</comment>
<keyword evidence="4" id="KW-0800">Toxin</keyword>
<dbReference type="InterPro" id="IPR011049">
    <property type="entry name" value="Serralysin-like_metalloprot_C"/>
</dbReference>
<dbReference type="InterPro" id="IPR050557">
    <property type="entry name" value="RTX_toxin/Mannuronan_C5-epim"/>
</dbReference>
<dbReference type="Pfam" id="PF00353">
    <property type="entry name" value="HemolysinCabind"/>
    <property type="match status" value="9"/>
</dbReference>
<keyword evidence="7" id="KW-0472">Membrane</keyword>
<dbReference type="AlphaFoldDB" id="A0A941IFI6"/>
<feature type="region of interest" description="Disordered" evidence="8">
    <location>
        <begin position="209"/>
        <end position="249"/>
    </location>
</feature>
<keyword evidence="5" id="KW-0677">Repeat</keyword>
<dbReference type="PANTHER" id="PTHR38340">
    <property type="entry name" value="S-LAYER PROTEIN"/>
    <property type="match status" value="1"/>
</dbReference>
<name>A0A941IFI6_9BURK</name>
<gene>
    <name evidence="10" type="ORF">KDM90_12195</name>
</gene>
<accession>A0A941IFI6</accession>
<evidence type="ECO:0000313" key="11">
    <source>
        <dbReference type="Proteomes" id="UP000678545"/>
    </source>
</evidence>
<dbReference type="GO" id="GO:0016020">
    <property type="term" value="C:membrane"/>
    <property type="evidence" value="ECO:0007669"/>
    <property type="project" value="UniProtKB-SubCell"/>
</dbReference>
<protein>
    <submittedName>
        <fullName evidence="10">DUF4214 domain-containing protein</fullName>
    </submittedName>
</protein>
<dbReference type="Gene3D" id="2.150.10.10">
    <property type="entry name" value="Serralysin-like metalloprotease, C-terminal"/>
    <property type="match status" value="5"/>
</dbReference>
<evidence type="ECO:0000256" key="4">
    <source>
        <dbReference type="ARBA" id="ARBA00022656"/>
    </source>
</evidence>
<dbReference type="GO" id="GO:0090729">
    <property type="term" value="F:toxin activity"/>
    <property type="evidence" value="ECO:0007669"/>
    <property type="project" value="UniProtKB-KW"/>
</dbReference>
<proteinExistence type="predicted"/>
<evidence type="ECO:0000256" key="5">
    <source>
        <dbReference type="ARBA" id="ARBA00022737"/>
    </source>
</evidence>
<comment type="subcellular location">
    <subcellularLocation>
        <location evidence="1">Membrane</location>
    </subcellularLocation>
    <subcellularLocation>
        <location evidence="2">Secreted</location>
    </subcellularLocation>
</comment>
<keyword evidence="6" id="KW-0843">Virulence</keyword>
<dbReference type="PROSITE" id="PS00330">
    <property type="entry name" value="HEMOLYSIN_CALCIUM"/>
    <property type="match status" value="6"/>
</dbReference>
<dbReference type="InterPro" id="IPR003995">
    <property type="entry name" value="RTX_toxin_determinant-A"/>
</dbReference>
<dbReference type="RefSeq" id="WP_212675900.1">
    <property type="nucleotide sequence ID" value="NZ_JAGSPJ010000005.1"/>
</dbReference>
<dbReference type="InterPro" id="IPR018511">
    <property type="entry name" value="Hemolysin-typ_Ca-bd_CS"/>
</dbReference>
<evidence type="ECO:0000256" key="7">
    <source>
        <dbReference type="ARBA" id="ARBA00023136"/>
    </source>
</evidence>
<evidence type="ECO:0000256" key="2">
    <source>
        <dbReference type="ARBA" id="ARBA00004613"/>
    </source>
</evidence>
<dbReference type="GO" id="GO:0005509">
    <property type="term" value="F:calcium ion binding"/>
    <property type="evidence" value="ECO:0007669"/>
    <property type="project" value="InterPro"/>
</dbReference>
<dbReference type="PRINTS" id="PR00313">
    <property type="entry name" value="CABNDNGRPT"/>
</dbReference>
<dbReference type="EMBL" id="JAGSPJ010000005">
    <property type="protein sequence ID" value="MBR7800761.1"/>
    <property type="molecule type" value="Genomic_DNA"/>
</dbReference>
<feature type="domain" description="DUF4214" evidence="9">
    <location>
        <begin position="814"/>
        <end position="882"/>
    </location>
</feature>
<evidence type="ECO:0000256" key="3">
    <source>
        <dbReference type="ARBA" id="ARBA00022525"/>
    </source>
</evidence>
<evidence type="ECO:0000259" key="9">
    <source>
        <dbReference type="Pfam" id="PF13946"/>
    </source>
</evidence>
<dbReference type="InterPro" id="IPR001343">
    <property type="entry name" value="Hemolysn_Ca-bd"/>
</dbReference>
<dbReference type="GO" id="GO:0005576">
    <property type="term" value="C:extracellular region"/>
    <property type="evidence" value="ECO:0007669"/>
    <property type="project" value="UniProtKB-SubCell"/>
</dbReference>
<dbReference type="Gene3D" id="1.10.3130.20">
    <property type="entry name" value="Phycobilisome linker domain"/>
    <property type="match status" value="2"/>
</dbReference>
<organism evidence="10 11">
    <name type="scientific">Undibacterium fentianense</name>
    <dbReference type="NCBI Taxonomy" id="2828728"/>
    <lineage>
        <taxon>Bacteria</taxon>
        <taxon>Pseudomonadati</taxon>
        <taxon>Pseudomonadota</taxon>
        <taxon>Betaproteobacteria</taxon>
        <taxon>Burkholderiales</taxon>
        <taxon>Oxalobacteraceae</taxon>
        <taxon>Undibacterium</taxon>
    </lineage>
</organism>